<keyword evidence="9" id="KW-0282">Flagellum</keyword>
<name>A0A1H9Y1X6_9FIRM</name>
<evidence type="ECO:0000256" key="5">
    <source>
        <dbReference type="ARBA" id="ARBA00022927"/>
    </source>
</evidence>
<feature type="coiled-coil region" evidence="7">
    <location>
        <begin position="104"/>
        <end position="149"/>
    </location>
</feature>
<sequence>MSNLIKGNYIRFDQSNRIVIDSNFPTEQFNPLSFMKVEEEPAFEEEKLQEELEAEEEAMPDLEEVTHYAENIIIEAQAEAEKIISSAKAQALEVLNSAREQGEAEGLQSGLAQIEEKKIQMEEQLSEQLKRQEEECERAKKQLEPMFADLTIKLLENLTGVIAEEKRDLIVYLISKALKPIRGPKQFLIRVSEEDALAVTQQKEVLLGLLTQDCTLEVFEDPTLERNQCFIETEDRLLDVGLDTQLLNLSEHLRLLANA</sequence>
<keyword evidence="10" id="KW-1185">Reference proteome</keyword>
<evidence type="ECO:0000313" key="10">
    <source>
        <dbReference type="Proteomes" id="UP000199800"/>
    </source>
</evidence>
<accession>A0A1H9Y1X6</accession>
<evidence type="ECO:0000256" key="1">
    <source>
        <dbReference type="ARBA" id="ARBA00003041"/>
    </source>
</evidence>
<dbReference type="RefSeq" id="WP_092474826.1">
    <property type="nucleotide sequence ID" value="NZ_FOHN01000001.1"/>
</dbReference>
<dbReference type="GO" id="GO:0015031">
    <property type="term" value="P:protein transport"/>
    <property type="evidence" value="ECO:0007669"/>
    <property type="project" value="UniProtKB-KW"/>
</dbReference>
<keyword evidence="4" id="KW-1005">Bacterial flagellum biogenesis</keyword>
<keyword evidence="5" id="KW-0653">Protein transport</keyword>
<dbReference type="STRING" id="29364.SAMN04487772_10176"/>
<evidence type="ECO:0000256" key="2">
    <source>
        <dbReference type="ARBA" id="ARBA00006602"/>
    </source>
</evidence>
<proteinExistence type="inferred from homology"/>
<evidence type="ECO:0000256" key="7">
    <source>
        <dbReference type="SAM" id="Coils"/>
    </source>
</evidence>
<comment type="function">
    <text evidence="1">Needed for flagellar regrowth and assembly.</text>
</comment>
<keyword evidence="9" id="KW-0966">Cell projection</keyword>
<dbReference type="GO" id="GO:0044781">
    <property type="term" value="P:bacterial-type flagellum organization"/>
    <property type="evidence" value="ECO:0007669"/>
    <property type="project" value="UniProtKB-KW"/>
</dbReference>
<evidence type="ECO:0000313" key="9">
    <source>
        <dbReference type="EMBL" id="SES62706.1"/>
    </source>
</evidence>
<feature type="domain" description="Flagellar assembly protein FliH/Type III secretion system HrpE" evidence="8">
    <location>
        <begin position="123"/>
        <end position="246"/>
    </location>
</feature>
<dbReference type="EMBL" id="FOHN01000001">
    <property type="protein sequence ID" value="SES62706.1"/>
    <property type="molecule type" value="Genomic_DNA"/>
</dbReference>
<gene>
    <name evidence="9" type="ORF">SAMN04487772_10176</name>
</gene>
<dbReference type="GO" id="GO:0005829">
    <property type="term" value="C:cytosol"/>
    <property type="evidence" value="ECO:0007669"/>
    <property type="project" value="TreeGrafter"/>
</dbReference>
<comment type="similarity">
    <text evidence="2">Belongs to the FliH family.</text>
</comment>
<reference evidence="9 10" key="1">
    <citation type="submission" date="2016-10" db="EMBL/GenBank/DDBJ databases">
        <authorList>
            <person name="de Groot N.N."/>
        </authorList>
    </citation>
    <scope>NUCLEOTIDE SEQUENCE [LARGE SCALE GENOMIC DNA]</scope>
    <source>
        <strain evidence="9 10">DSM 1801</strain>
    </source>
</reference>
<keyword evidence="9" id="KW-0969">Cilium</keyword>
<dbReference type="Pfam" id="PF02108">
    <property type="entry name" value="FliH"/>
    <property type="match status" value="1"/>
</dbReference>
<dbReference type="InterPro" id="IPR018035">
    <property type="entry name" value="Flagellar_FliH/T3SS_HrpE"/>
</dbReference>
<evidence type="ECO:0000256" key="6">
    <source>
        <dbReference type="ARBA" id="ARBA00023225"/>
    </source>
</evidence>
<dbReference type="InterPro" id="IPR051472">
    <property type="entry name" value="T3SS_Stator/FliH"/>
</dbReference>
<dbReference type="Proteomes" id="UP000199800">
    <property type="component" value="Unassembled WGS sequence"/>
</dbReference>
<dbReference type="PANTHER" id="PTHR34982">
    <property type="entry name" value="YOP PROTEINS TRANSLOCATION PROTEIN L"/>
    <property type="match status" value="1"/>
</dbReference>
<dbReference type="OrthoDB" id="9786341at2"/>
<keyword evidence="7" id="KW-0175">Coiled coil</keyword>
<keyword evidence="6" id="KW-1006">Bacterial flagellum protein export</keyword>
<evidence type="ECO:0000259" key="8">
    <source>
        <dbReference type="Pfam" id="PF02108"/>
    </source>
</evidence>
<protein>
    <submittedName>
        <fullName evidence="9">Flagellar assembly protein FliH</fullName>
    </submittedName>
</protein>
<evidence type="ECO:0000256" key="4">
    <source>
        <dbReference type="ARBA" id="ARBA00022795"/>
    </source>
</evidence>
<dbReference type="PANTHER" id="PTHR34982:SF1">
    <property type="entry name" value="FLAGELLAR ASSEMBLY PROTEIN FLIH"/>
    <property type="match status" value="1"/>
</dbReference>
<evidence type="ECO:0000256" key="3">
    <source>
        <dbReference type="ARBA" id="ARBA00022448"/>
    </source>
</evidence>
<organism evidence="9 10">
    <name type="scientific">[Clostridium] polysaccharolyticum</name>
    <dbReference type="NCBI Taxonomy" id="29364"/>
    <lineage>
        <taxon>Bacteria</taxon>
        <taxon>Bacillati</taxon>
        <taxon>Bacillota</taxon>
        <taxon>Clostridia</taxon>
        <taxon>Lachnospirales</taxon>
        <taxon>Lachnospiraceae</taxon>
    </lineage>
</organism>
<dbReference type="AlphaFoldDB" id="A0A1H9Y1X6"/>
<keyword evidence="3" id="KW-0813">Transport</keyword>